<gene>
    <name evidence="8" type="ORF">LAZ67_19002544</name>
</gene>
<dbReference type="InterPro" id="IPR029063">
    <property type="entry name" value="SAM-dependent_MTases_sf"/>
</dbReference>
<comment type="function">
    <text evidence="2 7">Methylates the carboxyl group of the C-terminal leucine residue of protein phosphatase 2A catalytic subunits to form alpha-leucine ester residues.</text>
</comment>
<protein>
    <recommendedName>
        <fullName evidence="7">Leucine carboxyl methyltransferase 1</fullName>
        <ecNumber evidence="7">2.1.1.233</ecNumber>
    </recommendedName>
</protein>
<comment type="similarity">
    <text evidence="3 7">Belongs to the methyltransferase superfamily. LCMT family.</text>
</comment>
<keyword evidence="4 7" id="KW-0489">Methyltransferase</keyword>
<dbReference type="InterPro" id="IPR016651">
    <property type="entry name" value="LCMT1"/>
</dbReference>
<evidence type="ECO:0000313" key="8">
    <source>
        <dbReference type="EMBL" id="UYV81021.1"/>
    </source>
</evidence>
<keyword evidence="9" id="KW-1185">Reference proteome</keyword>
<comment type="catalytic activity">
    <reaction evidence="1 7">
        <text>[phosphatase 2A protein]-C-terminal L-leucine + S-adenosyl-L-methionine = [phosphatase 2A protein]-C-terminal L-leucine methyl ester + S-adenosyl-L-homocysteine</text>
        <dbReference type="Rhea" id="RHEA:48544"/>
        <dbReference type="Rhea" id="RHEA-COMP:12134"/>
        <dbReference type="Rhea" id="RHEA-COMP:12135"/>
        <dbReference type="ChEBI" id="CHEBI:57856"/>
        <dbReference type="ChEBI" id="CHEBI:59789"/>
        <dbReference type="ChEBI" id="CHEBI:90516"/>
        <dbReference type="ChEBI" id="CHEBI:90517"/>
        <dbReference type="EC" id="2.1.1.233"/>
    </reaction>
</comment>
<evidence type="ECO:0000256" key="7">
    <source>
        <dbReference type="PIRNR" id="PIRNR016305"/>
    </source>
</evidence>
<evidence type="ECO:0000256" key="3">
    <source>
        <dbReference type="ARBA" id="ARBA00010703"/>
    </source>
</evidence>
<proteinExistence type="inferred from homology"/>
<evidence type="ECO:0000256" key="2">
    <source>
        <dbReference type="ARBA" id="ARBA00003455"/>
    </source>
</evidence>
<evidence type="ECO:0000313" key="9">
    <source>
        <dbReference type="Proteomes" id="UP001235939"/>
    </source>
</evidence>
<keyword evidence="6 7" id="KW-0949">S-adenosyl-L-methionine</keyword>
<dbReference type="SUPFAM" id="SSF53335">
    <property type="entry name" value="S-adenosyl-L-methionine-dependent methyltransferases"/>
    <property type="match status" value="1"/>
</dbReference>
<dbReference type="EMBL" id="CP092881">
    <property type="protein sequence ID" value="UYV81021.1"/>
    <property type="molecule type" value="Genomic_DNA"/>
</dbReference>
<dbReference type="PIRSF" id="PIRSF016305">
    <property type="entry name" value="LCM_mtfrase"/>
    <property type="match status" value="1"/>
</dbReference>
<dbReference type="InterPro" id="IPR007213">
    <property type="entry name" value="Ppm1/Ppm2/Tcmp"/>
</dbReference>
<keyword evidence="5 7" id="KW-0808">Transferase</keyword>
<accession>A0ABY6LIQ2</accession>
<evidence type="ECO:0000256" key="1">
    <source>
        <dbReference type="ARBA" id="ARBA00000724"/>
    </source>
</evidence>
<organism evidence="8 9">
    <name type="scientific">Cordylochernes scorpioides</name>
    <dbReference type="NCBI Taxonomy" id="51811"/>
    <lineage>
        <taxon>Eukaryota</taxon>
        <taxon>Metazoa</taxon>
        <taxon>Ecdysozoa</taxon>
        <taxon>Arthropoda</taxon>
        <taxon>Chelicerata</taxon>
        <taxon>Arachnida</taxon>
        <taxon>Pseudoscorpiones</taxon>
        <taxon>Cheliferoidea</taxon>
        <taxon>Chernetidae</taxon>
        <taxon>Cordylochernes</taxon>
    </lineage>
</organism>
<evidence type="ECO:0000256" key="4">
    <source>
        <dbReference type="ARBA" id="ARBA00022603"/>
    </source>
</evidence>
<dbReference type="EC" id="2.1.1.233" evidence="7"/>
<dbReference type="Proteomes" id="UP001235939">
    <property type="component" value="Chromosome 19"/>
</dbReference>
<dbReference type="Gene3D" id="3.40.50.150">
    <property type="entry name" value="Vaccinia Virus protein VP39"/>
    <property type="match status" value="1"/>
</dbReference>
<name>A0ABY6LIQ2_9ARAC</name>
<sequence>MSSLANDEAIMATNDDAASCKRFAIQLGYWKDPFLEHFVKAAERKAPEINRGYFARVAGIKLLIDQFIEKTGMNCQIVNLGAGFDTLFWRLKLEKVNIKSFVDVDFPAVTSRKIHYIKNRKFLLDLLVQEDDEVQYSSSEMHCGNYHLVGGDLRELSELAGRLLPLLDSTLPTLFLAECLLVYLDTQHSRALLRWITSQFASPLFINYEQINIDDKFGHVMVDNLKKRSCTLFGTSSCKSIDTQKNRYMFLAEGWEEAKVWDMVKVYNSLPRIEVERVERLEFLDETELLHQLLQHYCIVVAYKGDSPELQLNTIGFT</sequence>
<dbReference type="Pfam" id="PF04072">
    <property type="entry name" value="LCM"/>
    <property type="match status" value="1"/>
</dbReference>
<dbReference type="PANTHER" id="PTHR13600:SF33">
    <property type="entry name" value="LEUCINE CARBOXYL METHYLTRANSFERASE 1"/>
    <property type="match status" value="1"/>
</dbReference>
<evidence type="ECO:0000256" key="5">
    <source>
        <dbReference type="ARBA" id="ARBA00022679"/>
    </source>
</evidence>
<evidence type="ECO:0000256" key="6">
    <source>
        <dbReference type="ARBA" id="ARBA00022691"/>
    </source>
</evidence>
<dbReference type="PANTHER" id="PTHR13600">
    <property type="entry name" value="LEUCINE CARBOXYL METHYLTRANSFERASE"/>
    <property type="match status" value="1"/>
</dbReference>
<reference evidence="8 9" key="1">
    <citation type="submission" date="2022-01" db="EMBL/GenBank/DDBJ databases">
        <title>A chromosomal length assembly of Cordylochernes scorpioides.</title>
        <authorList>
            <person name="Zeh D."/>
            <person name="Zeh J."/>
        </authorList>
    </citation>
    <scope>NUCLEOTIDE SEQUENCE [LARGE SCALE GENOMIC DNA]</scope>
    <source>
        <strain evidence="8">IN4F17</strain>
        <tissue evidence="8">Whole Body</tissue>
    </source>
</reference>